<dbReference type="RefSeq" id="WP_002728556.1">
    <property type="nucleotide sequence ID" value="NZ_CAHP01000020.1"/>
</dbReference>
<comment type="caution">
    <text evidence="2">The sequence shown here is derived from an EMBL/GenBank/DDBJ whole genome shotgun (WGS) entry which is preliminary data.</text>
</comment>
<feature type="signal peptide" evidence="1">
    <location>
        <begin position="1"/>
        <end position="23"/>
    </location>
</feature>
<sequence>MITPPLHSLSRMPLAAVMSGLLAASCAPTHSTPQLIQSNTPSVTYRYSADQELVQANQSAASYCYQYQATPRTKTFSTEMDGSKTVVFECVRVATAPPPSPSPVPYNPTQVYSVRSDQELIDASRNAQSYCQSNGAQQVSSTISTVSNGIRTATFQCLPR</sequence>
<organism evidence="2 3">
    <name type="scientific">Magnetospirillum molischianum DSM 120</name>
    <dbReference type="NCBI Taxonomy" id="1150626"/>
    <lineage>
        <taxon>Bacteria</taxon>
        <taxon>Pseudomonadati</taxon>
        <taxon>Pseudomonadota</taxon>
        <taxon>Alphaproteobacteria</taxon>
        <taxon>Rhodospirillales</taxon>
        <taxon>Rhodospirillaceae</taxon>
        <taxon>Magnetospirillum</taxon>
    </lineage>
</organism>
<protein>
    <submittedName>
        <fullName evidence="2">Secreted protein</fullName>
    </submittedName>
</protein>
<keyword evidence="1" id="KW-0732">Signal</keyword>
<evidence type="ECO:0000313" key="2">
    <source>
        <dbReference type="EMBL" id="CCG41442.1"/>
    </source>
</evidence>
<dbReference type="Proteomes" id="UP000004169">
    <property type="component" value="Unassembled WGS sequence"/>
</dbReference>
<name>H8FSV4_MAGML</name>
<reference evidence="2 3" key="1">
    <citation type="journal article" date="2012" name="J. Bacteriol.">
        <title>Draft Genome Sequence of the Purple Photosynthetic Bacterium Phaeospirillum molischianum DSM120, a Particularly Versatile Bacterium.</title>
        <authorList>
            <person name="Duquesne K."/>
            <person name="Prima V."/>
            <person name="Ji B."/>
            <person name="Rouy Z."/>
            <person name="Medigue C."/>
            <person name="Talla E."/>
            <person name="Sturgis J.N."/>
        </authorList>
    </citation>
    <scope>NUCLEOTIDE SEQUENCE [LARGE SCALE GENOMIC DNA]</scope>
    <source>
        <strain evidence="3">DSM120</strain>
    </source>
</reference>
<gene>
    <name evidence="2" type="ORF">PHAMO_270283</name>
</gene>
<feature type="chain" id="PRO_5003611735" evidence="1">
    <location>
        <begin position="24"/>
        <end position="160"/>
    </location>
</feature>
<evidence type="ECO:0000313" key="3">
    <source>
        <dbReference type="Proteomes" id="UP000004169"/>
    </source>
</evidence>
<dbReference type="eggNOG" id="ENOG5033YBK">
    <property type="taxonomic scope" value="Bacteria"/>
</dbReference>
<accession>H8FSV4</accession>
<keyword evidence="3" id="KW-1185">Reference proteome</keyword>
<evidence type="ECO:0000256" key="1">
    <source>
        <dbReference type="SAM" id="SignalP"/>
    </source>
</evidence>
<dbReference type="AlphaFoldDB" id="H8FSV4"/>
<dbReference type="OrthoDB" id="7358299at2"/>
<proteinExistence type="predicted"/>
<dbReference type="EMBL" id="CAHP01000020">
    <property type="protein sequence ID" value="CCG41442.1"/>
    <property type="molecule type" value="Genomic_DNA"/>
</dbReference>